<keyword evidence="4" id="KW-1185">Reference proteome</keyword>
<feature type="compositionally biased region" description="Basic residues" evidence="1">
    <location>
        <begin position="77"/>
        <end position="89"/>
    </location>
</feature>
<feature type="compositionally biased region" description="Low complexity" evidence="1">
    <location>
        <begin position="210"/>
        <end position="243"/>
    </location>
</feature>
<feature type="chain" id="PRO_5035329513" evidence="2">
    <location>
        <begin position="22"/>
        <end position="364"/>
    </location>
</feature>
<feature type="signal peptide" evidence="2">
    <location>
        <begin position="1"/>
        <end position="21"/>
    </location>
</feature>
<sequence>MADGARVVVLLLLAVATRSECRIPAQARASLRHRAAALSSPTATANEAVRPASPLAPAEAATRSGAPPVTDLARPAPARRAHRSNRRAPRGGPSALAAAAASRAADQRRRRVRHNALCALVHEWARVSLRASLVRGDTPLCAIPDALLSSRLLARRADGGDARGAVAGAASELRANLCAKSRRPDVVALVPLRAASRAHSDTGGSGGGLAPSSPALSGLAQSGPAQSGPALSGPSQSSAQASPLRAGTVVAEVEVEAEAEAEAPCCAELLIFEITVCRDDALADRTAAKAGKYADARAALAAALSRLGVRVPPPIVVSVGERSGACAPELRAALARAATASACAEPEVAVGSLLAQLSDAARAW</sequence>
<comment type="caution">
    <text evidence="3">The sequence shown here is derived from an EMBL/GenBank/DDBJ whole genome shotgun (WGS) entry which is preliminary data.</text>
</comment>
<reference evidence="3" key="1">
    <citation type="submission" date="2021-05" db="EMBL/GenBank/DDBJ databases">
        <title>The genome of the haptophyte Pavlova lutheri (Diacronema luteri, Pavlovales) - a model for lipid biosynthesis in eukaryotic algae.</title>
        <authorList>
            <person name="Hulatt C.J."/>
            <person name="Posewitz M.C."/>
        </authorList>
    </citation>
    <scope>NUCLEOTIDE SEQUENCE</scope>
    <source>
        <strain evidence="3">NIVA-4/92</strain>
    </source>
</reference>
<protein>
    <submittedName>
        <fullName evidence="3">Uncharacterized protein</fullName>
    </submittedName>
</protein>
<evidence type="ECO:0000256" key="2">
    <source>
        <dbReference type="SAM" id="SignalP"/>
    </source>
</evidence>
<organism evidence="3 4">
    <name type="scientific">Diacronema lutheri</name>
    <name type="common">Unicellular marine alga</name>
    <name type="synonym">Monochrysis lutheri</name>
    <dbReference type="NCBI Taxonomy" id="2081491"/>
    <lineage>
        <taxon>Eukaryota</taxon>
        <taxon>Haptista</taxon>
        <taxon>Haptophyta</taxon>
        <taxon>Pavlovophyceae</taxon>
        <taxon>Pavlovales</taxon>
        <taxon>Pavlovaceae</taxon>
        <taxon>Diacronema</taxon>
    </lineage>
</organism>
<dbReference type="EMBL" id="JAGTXO010000078">
    <property type="protein sequence ID" value="KAG8457199.1"/>
    <property type="molecule type" value="Genomic_DNA"/>
</dbReference>
<dbReference type="Proteomes" id="UP000751190">
    <property type="component" value="Unassembled WGS sequence"/>
</dbReference>
<feature type="compositionally biased region" description="Low complexity" evidence="1">
    <location>
        <begin position="90"/>
        <end position="104"/>
    </location>
</feature>
<evidence type="ECO:0000256" key="1">
    <source>
        <dbReference type="SAM" id="MobiDB-lite"/>
    </source>
</evidence>
<proteinExistence type="predicted"/>
<name>A0A8J5X420_DIALT</name>
<evidence type="ECO:0000313" key="4">
    <source>
        <dbReference type="Proteomes" id="UP000751190"/>
    </source>
</evidence>
<dbReference type="OrthoDB" id="10673922at2759"/>
<dbReference type="AlphaFoldDB" id="A0A8J5X420"/>
<gene>
    <name evidence="3" type="ORF">KFE25_000893</name>
</gene>
<keyword evidence="2" id="KW-0732">Signal</keyword>
<feature type="region of interest" description="Disordered" evidence="1">
    <location>
        <begin position="197"/>
        <end position="243"/>
    </location>
</feature>
<evidence type="ECO:0000313" key="3">
    <source>
        <dbReference type="EMBL" id="KAG8457199.1"/>
    </source>
</evidence>
<accession>A0A8J5X420</accession>
<feature type="region of interest" description="Disordered" evidence="1">
    <location>
        <begin position="39"/>
        <end position="106"/>
    </location>
</feature>